<comment type="caution">
    <text evidence="6">The sequence shown here is derived from an EMBL/GenBank/DDBJ whole genome shotgun (WGS) entry which is preliminary data.</text>
</comment>
<dbReference type="Pfam" id="PF00126">
    <property type="entry name" value="HTH_1"/>
    <property type="match status" value="1"/>
</dbReference>
<dbReference type="Gene3D" id="1.10.10.10">
    <property type="entry name" value="Winged helix-like DNA-binding domain superfamily/Winged helix DNA-binding domain"/>
    <property type="match status" value="1"/>
</dbReference>
<sequence>MDLRQLRYFLAVVENGSFTRAAAATGRTQQALSKGITALEQQLGERLFARGTRQAQLTDAGRLLLDHARTADEAVRRFEDRLTEMQTGSEGQVRIGTGPSTAGSLVAPAVLALRRHWPKIGVHVVGGIAPELQPALLARELDVVVTLHTAGEDTPDPRIHSEVLMHDEYRVVASVRHPLARKKNIDPARLIDQHWIFGRRLGAVELAFRQHFLDAGLQPPANTMETSSPEFLRALVREGSYLTLLPSRLAQAELLTGQWVALDVPGVLWQRPVMAYTRAGEPQSAPLARLLQALRNAAQIAGMRELV</sequence>
<dbReference type="AlphaFoldDB" id="A0A0R0DDD4"/>
<dbReference type="SUPFAM" id="SSF53850">
    <property type="entry name" value="Periplasmic binding protein-like II"/>
    <property type="match status" value="1"/>
</dbReference>
<evidence type="ECO:0000259" key="5">
    <source>
        <dbReference type="PROSITE" id="PS50931"/>
    </source>
</evidence>
<keyword evidence="3" id="KW-0238">DNA-binding</keyword>
<protein>
    <recommendedName>
        <fullName evidence="5">HTH lysR-type domain-containing protein</fullName>
    </recommendedName>
</protein>
<dbReference type="EMBL" id="LDJM01000002">
    <property type="protein sequence ID" value="KRG79584.1"/>
    <property type="molecule type" value="Genomic_DNA"/>
</dbReference>
<dbReference type="PANTHER" id="PTHR30419">
    <property type="entry name" value="HTH-TYPE TRANSCRIPTIONAL REGULATOR YBHD"/>
    <property type="match status" value="1"/>
</dbReference>
<dbReference type="GO" id="GO:0005829">
    <property type="term" value="C:cytosol"/>
    <property type="evidence" value="ECO:0007669"/>
    <property type="project" value="TreeGrafter"/>
</dbReference>
<dbReference type="InterPro" id="IPR036390">
    <property type="entry name" value="WH_DNA-bd_sf"/>
</dbReference>
<dbReference type="PROSITE" id="PS50931">
    <property type="entry name" value="HTH_LYSR"/>
    <property type="match status" value="1"/>
</dbReference>
<accession>A0A0R0DDD4</accession>
<dbReference type="SUPFAM" id="SSF46785">
    <property type="entry name" value="Winged helix' DNA-binding domain"/>
    <property type="match status" value="1"/>
</dbReference>
<dbReference type="Pfam" id="PF03466">
    <property type="entry name" value="LysR_substrate"/>
    <property type="match status" value="1"/>
</dbReference>
<evidence type="ECO:0000313" key="7">
    <source>
        <dbReference type="Proteomes" id="UP000050956"/>
    </source>
</evidence>
<evidence type="ECO:0000256" key="4">
    <source>
        <dbReference type="ARBA" id="ARBA00023163"/>
    </source>
</evidence>
<dbReference type="InterPro" id="IPR000847">
    <property type="entry name" value="LysR_HTH_N"/>
</dbReference>
<evidence type="ECO:0000313" key="6">
    <source>
        <dbReference type="EMBL" id="KRG79584.1"/>
    </source>
</evidence>
<dbReference type="PANTHER" id="PTHR30419:SF8">
    <property type="entry name" value="NITROGEN ASSIMILATION TRANSCRIPTIONAL ACTIVATOR-RELATED"/>
    <property type="match status" value="1"/>
</dbReference>
<dbReference type="GO" id="GO:0003677">
    <property type="term" value="F:DNA binding"/>
    <property type="evidence" value="ECO:0007669"/>
    <property type="project" value="UniProtKB-KW"/>
</dbReference>
<dbReference type="InterPro" id="IPR036388">
    <property type="entry name" value="WH-like_DNA-bd_sf"/>
</dbReference>
<dbReference type="InterPro" id="IPR050950">
    <property type="entry name" value="HTH-type_LysR_regulators"/>
</dbReference>
<proteinExistence type="inferred from homology"/>
<evidence type="ECO:0000256" key="1">
    <source>
        <dbReference type="ARBA" id="ARBA00009437"/>
    </source>
</evidence>
<dbReference type="CDD" id="cd05466">
    <property type="entry name" value="PBP2_LTTR_substrate"/>
    <property type="match status" value="1"/>
</dbReference>
<dbReference type="InterPro" id="IPR005119">
    <property type="entry name" value="LysR_subst-bd"/>
</dbReference>
<keyword evidence="4" id="KW-0804">Transcription</keyword>
<dbReference type="FunFam" id="1.10.10.10:FF:000001">
    <property type="entry name" value="LysR family transcriptional regulator"/>
    <property type="match status" value="1"/>
</dbReference>
<dbReference type="Proteomes" id="UP000050956">
    <property type="component" value="Unassembled WGS sequence"/>
</dbReference>
<dbReference type="PATRIC" id="fig|336566.3.peg.1005"/>
<dbReference type="STRING" id="336566.ABB30_00205"/>
<dbReference type="Gene3D" id="3.40.190.290">
    <property type="match status" value="1"/>
</dbReference>
<name>A0A0R0DDD4_9GAMM</name>
<gene>
    <name evidence="6" type="ORF">ABB30_00205</name>
</gene>
<comment type="similarity">
    <text evidence="1">Belongs to the LysR transcriptional regulatory family.</text>
</comment>
<evidence type="ECO:0000256" key="3">
    <source>
        <dbReference type="ARBA" id="ARBA00023125"/>
    </source>
</evidence>
<organism evidence="6 7">
    <name type="scientific">Stenotrophomonas ginsengisoli</name>
    <dbReference type="NCBI Taxonomy" id="336566"/>
    <lineage>
        <taxon>Bacteria</taxon>
        <taxon>Pseudomonadati</taxon>
        <taxon>Pseudomonadota</taxon>
        <taxon>Gammaproteobacteria</taxon>
        <taxon>Lysobacterales</taxon>
        <taxon>Lysobacteraceae</taxon>
        <taxon>Stenotrophomonas</taxon>
    </lineage>
</organism>
<feature type="domain" description="HTH lysR-type" evidence="5">
    <location>
        <begin position="1"/>
        <end position="58"/>
    </location>
</feature>
<dbReference type="RefSeq" id="WP_057636228.1">
    <property type="nucleotide sequence ID" value="NZ_LDJM01000002.1"/>
</dbReference>
<keyword evidence="7" id="KW-1185">Reference proteome</keyword>
<dbReference type="GO" id="GO:0003700">
    <property type="term" value="F:DNA-binding transcription factor activity"/>
    <property type="evidence" value="ECO:0007669"/>
    <property type="project" value="InterPro"/>
</dbReference>
<dbReference type="PRINTS" id="PR00039">
    <property type="entry name" value="HTHLYSR"/>
</dbReference>
<evidence type="ECO:0000256" key="2">
    <source>
        <dbReference type="ARBA" id="ARBA00023015"/>
    </source>
</evidence>
<keyword evidence="2" id="KW-0805">Transcription regulation</keyword>
<reference evidence="6 7" key="1">
    <citation type="submission" date="2015-05" db="EMBL/GenBank/DDBJ databases">
        <title>Genome sequencing and analysis of members of genus Stenotrophomonas.</title>
        <authorList>
            <person name="Patil P.P."/>
            <person name="Midha S."/>
            <person name="Patil P.B."/>
        </authorList>
    </citation>
    <scope>NUCLEOTIDE SEQUENCE [LARGE SCALE GENOMIC DNA]</scope>
    <source>
        <strain evidence="6 7">DSM 24757</strain>
    </source>
</reference>